<reference evidence="1 2" key="1">
    <citation type="submission" date="2012-06" db="EMBL/GenBank/DDBJ databases">
        <title>Complete sequence of chromosome of Mycobacterium chubuense NBB4.</title>
        <authorList>
            <consortium name="US DOE Joint Genome Institute"/>
            <person name="Lucas S."/>
            <person name="Han J."/>
            <person name="Lapidus A."/>
            <person name="Cheng J.-F."/>
            <person name="Goodwin L."/>
            <person name="Pitluck S."/>
            <person name="Peters L."/>
            <person name="Mikhailova N."/>
            <person name="Teshima H."/>
            <person name="Detter J.C."/>
            <person name="Han C."/>
            <person name="Tapia R."/>
            <person name="Land M."/>
            <person name="Hauser L."/>
            <person name="Kyrpides N."/>
            <person name="Ivanova N."/>
            <person name="Pagani I."/>
            <person name="Mattes T."/>
            <person name="Holmes A."/>
            <person name="Rutledge P."/>
            <person name="Paulsen I."/>
            <person name="Coleman N."/>
            <person name="Woyke T."/>
        </authorList>
    </citation>
    <scope>NUCLEOTIDE SEQUENCE [LARGE SCALE GENOMIC DNA]</scope>
    <source>
        <strain evidence="1 2">NBB4</strain>
    </source>
</reference>
<accession>I4BJH7</accession>
<protein>
    <submittedName>
        <fullName evidence="1">Uncharacterized protein</fullName>
    </submittedName>
</protein>
<dbReference type="Proteomes" id="UP000006057">
    <property type="component" value="Chromosome"/>
</dbReference>
<organism evidence="1 2">
    <name type="scientific">Mycolicibacterium chubuense (strain NBB4)</name>
    <name type="common">Mycobacterium chubuense</name>
    <dbReference type="NCBI Taxonomy" id="710421"/>
    <lineage>
        <taxon>Bacteria</taxon>
        <taxon>Bacillati</taxon>
        <taxon>Actinomycetota</taxon>
        <taxon>Actinomycetes</taxon>
        <taxon>Mycobacteriales</taxon>
        <taxon>Mycobacteriaceae</taxon>
        <taxon>Mycolicibacterium</taxon>
    </lineage>
</organism>
<dbReference type="STRING" id="710421.Mycch_2667"/>
<dbReference type="EMBL" id="CP003053">
    <property type="protein sequence ID" value="AFM17434.1"/>
    <property type="molecule type" value="Genomic_DNA"/>
</dbReference>
<dbReference type="KEGG" id="mcb:Mycch_2667"/>
<proteinExistence type="predicted"/>
<dbReference type="HOGENOM" id="CLU_2494535_0_0_11"/>
<name>I4BJH7_MYCCN</name>
<dbReference type="AlphaFoldDB" id="I4BJH7"/>
<keyword evidence="2" id="KW-1185">Reference proteome</keyword>
<gene>
    <name evidence="1" type="ordered locus">Mycch_2667</name>
</gene>
<evidence type="ECO:0000313" key="2">
    <source>
        <dbReference type="Proteomes" id="UP000006057"/>
    </source>
</evidence>
<sequence>MAHNGIPHCVVKGCDLRVKVKMRGLCLRHYKKWLKYGDPTKGGTYRHNAPKCEIHGCQGKPYARDMCHRHYKAWWKRQKRLSQMTQ</sequence>
<evidence type="ECO:0000313" key="1">
    <source>
        <dbReference type="EMBL" id="AFM17434.1"/>
    </source>
</evidence>